<dbReference type="GO" id="GO:0015833">
    <property type="term" value="P:peptide transport"/>
    <property type="evidence" value="ECO:0007669"/>
    <property type="project" value="TreeGrafter"/>
</dbReference>
<dbReference type="InterPro" id="IPR000914">
    <property type="entry name" value="SBP_5_dom"/>
</dbReference>
<accession>A0A8B6X898</accession>
<protein>
    <submittedName>
        <fullName evidence="9">ABC transporter substrate-binding protein</fullName>
    </submittedName>
</protein>
<sequence length="742" mass="84566">MPLHRWSRRLALLLAASLLLLAGCSGNAPYPDDWIRSNTLFTTFNERPKYFDPISSYSTNETPWTYGVFEPLYQYHYLKRPYELIPRTALDLPEPRYYAKDGRELSGDPPASEVAESVYVIRIKPGVRYAPHPAFAKDEAGNYRYHALAESDLDGKYSPWDFQYTGTRELTADDYIYGIKRHASPWNGTPARFYPVIAQFVVGLRDLGNRLKAQQEAELKSGKAPQWHDLREAPFSGARALDPHTLELRIVGKYPQTKYWLAMTFFAPVPWEAERFYSQPGMAGHSLSLNTWPVGTGPFMIESQRPNQYVMVRNPNFHGMTYPCEGKPGDKEAGLLDDCGKPLPFVDRVVSTNEKESEPGQTRLLQGYADVLDIDRSDRGFVFQRQLIEKTGRWKLLVDHGVQLPSAFDPTVWYIGFNMLDPVVGNGRTPAEAERNRKLRQALSIATDWEEYASVFFDVYGDARAAMGPVPPGLFGYRDGEAGLNPVTHVWKHGHAERRPLDEAKKLLAEAGYPNGIDSKTGRPLVLYYDSNGAGPASQARFDWQIKQAARLGIQLEVRATDYNRYQDRIRQGQVQIFVRGWNADYPDPENFLFLLYGPNGKVKHEGDNDTNYENPEFDRLFEKMSTMTDGPEKQAIIDRMVKIVRDDAAWMWGLWPASAGNYQQWVHNGFPTIINRNTPLYLRIDPELRAKRIAEWNRPVLWPLAVLALIAALVAWPVWRAWQRRENATGRAPAIDLNARG</sequence>
<keyword evidence="3" id="KW-0813">Transport</keyword>
<dbReference type="SUPFAM" id="SSF53850">
    <property type="entry name" value="Periplasmic binding protein-like II"/>
    <property type="match status" value="1"/>
</dbReference>
<evidence type="ECO:0000256" key="6">
    <source>
        <dbReference type="SAM" id="SignalP"/>
    </source>
</evidence>
<dbReference type="GO" id="GO:0030313">
    <property type="term" value="C:cell envelope"/>
    <property type="evidence" value="ECO:0007669"/>
    <property type="project" value="UniProtKB-SubCell"/>
</dbReference>
<evidence type="ECO:0000256" key="2">
    <source>
        <dbReference type="ARBA" id="ARBA00005695"/>
    </source>
</evidence>
<feature type="transmembrane region" description="Helical" evidence="5">
    <location>
        <begin position="701"/>
        <end position="720"/>
    </location>
</feature>
<evidence type="ECO:0000259" key="7">
    <source>
        <dbReference type="Pfam" id="PF00496"/>
    </source>
</evidence>
<feature type="domain" description="Solute-binding protein family 5" evidence="7">
    <location>
        <begin position="168"/>
        <end position="602"/>
    </location>
</feature>
<evidence type="ECO:0000313" key="9">
    <source>
        <dbReference type="RefSeq" id="WP_034412681.1"/>
    </source>
</evidence>
<dbReference type="CDD" id="cd08505">
    <property type="entry name" value="PBP2_NikA_DppA_OppA_like_18"/>
    <property type="match status" value="1"/>
</dbReference>
<keyword evidence="5" id="KW-0812">Transmembrane</keyword>
<dbReference type="PANTHER" id="PTHR30290:SF10">
    <property type="entry name" value="PERIPLASMIC OLIGOPEPTIDE-BINDING PROTEIN-RELATED"/>
    <property type="match status" value="1"/>
</dbReference>
<comment type="subcellular location">
    <subcellularLocation>
        <location evidence="1">Cell envelope</location>
    </subcellularLocation>
</comment>
<dbReference type="Gene3D" id="3.10.105.10">
    <property type="entry name" value="Dipeptide-binding Protein, Domain 3"/>
    <property type="match status" value="1"/>
</dbReference>
<dbReference type="Gene3D" id="3.40.190.10">
    <property type="entry name" value="Periplasmic binding protein-like II"/>
    <property type="match status" value="1"/>
</dbReference>
<proteinExistence type="inferred from homology"/>
<name>A0A8B6X898_9BURK</name>
<organism evidence="8 9">
    <name type="scientific">Derxia gummosa DSM 723</name>
    <dbReference type="NCBI Taxonomy" id="1121388"/>
    <lineage>
        <taxon>Bacteria</taxon>
        <taxon>Pseudomonadati</taxon>
        <taxon>Pseudomonadota</taxon>
        <taxon>Betaproteobacteria</taxon>
        <taxon>Burkholderiales</taxon>
        <taxon>Alcaligenaceae</taxon>
        <taxon>Derxia</taxon>
    </lineage>
</organism>
<dbReference type="Proteomes" id="UP000675920">
    <property type="component" value="Unplaced"/>
</dbReference>
<keyword evidence="5" id="KW-1133">Transmembrane helix</keyword>
<evidence type="ECO:0000313" key="8">
    <source>
        <dbReference type="Proteomes" id="UP000675920"/>
    </source>
</evidence>
<evidence type="ECO:0000256" key="1">
    <source>
        <dbReference type="ARBA" id="ARBA00004196"/>
    </source>
</evidence>
<dbReference type="InterPro" id="IPR039424">
    <property type="entry name" value="SBP_5"/>
</dbReference>
<keyword evidence="5" id="KW-0472">Membrane</keyword>
<reference evidence="9" key="1">
    <citation type="submission" date="2025-08" db="UniProtKB">
        <authorList>
            <consortium name="RefSeq"/>
        </authorList>
    </citation>
    <scope>IDENTIFICATION</scope>
</reference>
<dbReference type="PANTHER" id="PTHR30290">
    <property type="entry name" value="PERIPLASMIC BINDING COMPONENT OF ABC TRANSPORTER"/>
    <property type="match status" value="1"/>
</dbReference>
<dbReference type="AlphaFoldDB" id="A0A8B6X898"/>
<evidence type="ECO:0000256" key="3">
    <source>
        <dbReference type="ARBA" id="ARBA00022448"/>
    </source>
</evidence>
<keyword evidence="4 6" id="KW-0732">Signal</keyword>
<dbReference type="OrthoDB" id="9801912at2"/>
<evidence type="ECO:0000256" key="4">
    <source>
        <dbReference type="ARBA" id="ARBA00022729"/>
    </source>
</evidence>
<comment type="similarity">
    <text evidence="2">Belongs to the bacterial solute-binding protein 5 family.</text>
</comment>
<feature type="chain" id="PRO_5033982808" evidence="6">
    <location>
        <begin position="23"/>
        <end position="742"/>
    </location>
</feature>
<dbReference type="PROSITE" id="PS51257">
    <property type="entry name" value="PROKAR_LIPOPROTEIN"/>
    <property type="match status" value="1"/>
</dbReference>
<evidence type="ECO:0000256" key="5">
    <source>
        <dbReference type="SAM" id="Phobius"/>
    </source>
</evidence>
<dbReference type="GO" id="GO:1904680">
    <property type="term" value="F:peptide transmembrane transporter activity"/>
    <property type="evidence" value="ECO:0007669"/>
    <property type="project" value="TreeGrafter"/>
</dbReference>
<dbReference type="RefSeq" id="WP_034412681.1">
    <property type="nucleotide sequence ID" value="NZ_KI519499.1"/>
</dbReference>
<dbReference type="Pfam" id="PF00496">
    <property type="entry name" value="SBP_bac_5"/>
    <property type="match status" value="1"/>
</dbReference>
<keyword evidence="8" id="KW-1185">Reference proteome</keyword>
<feature type="signal peptide" evidence="6">
    <location>
        <begin position="1"/>
        <end position="22"/>
    </location>
</feature>